<sequence length="291" mass="32542">MGEAYRQGRLVMLYPRAHFTQPNTLSFLTAFVIRVVVAVEKELTKNNVSPLPPIEVFSANALKIAVDQIKESEYWTGTKSNSKTVSHLKAADQIVNRIYDRRPLKIKRNATDRVTSILMWEMGKHQDAMLMMELSLPHLFDPTAGTGVPVEYPRFVHDDGDKSLPYTSSAGVMLTLTKDGETRAVMAASASGSEGTVQGVADAILTMIYHRTAGKAVESKHVYLDLSDGRIHCSDFGNKHFMKWYGTGCDLVDDPKPDRKIMAMLLDQDDYDFALMAMTQEDDDYNYAVGY</sequence>
<dbReference type="AlphaFoldDB" id="A0A0B1T5R3"/>
<evidence type="ECO:0000313" key="2">
    <source>
        <dbReference type="Proteomes" id="UP000053660"/>
    </source>
</evidence>
<dbReference type="EMBL" id="KN552737">
    <property type="protein sequence ID" value="KHJ90710.1"/>
    <property type="molecule type" value="Genomic_DNA"/>
</dbReference>
<reference evidence="1 2" key="1">
    <citation type="submission" date="2014-03" db="EMBL/GenBank/DDBJ databases">
        <title>Draft genome of the hookworm Oesophagostomum dentatum.</title>
        <authorList>
            <person name="Mitreva M."/>
        </authorList>
    </citation>
    <scope>NUCLEOTIDE SEQUENCE [LARGE SCALE GENOMIC DNA]</scope>
    <source>
        <strain evidence="1 2">OD-Hann</strain>
    </source>
</reference>
<proteinExistence type="predicted"/>
<dbReference type="OrthoDB" id="5872679at2759"/>
<accession>A0A0B1T5R3</accession>
<name>A0A0B1T5R3_OESDE</name>
<dbReference type="Proteomes" id="UP000053660">
    <property type="component" value="Unassembled WGS sequence"/>
</dbReference>
<protein>
    <submittedName>
        <fullName evidence="1">Uncharacterized protein</fullName>
    </submittedName>
</protein>
<organism evidence="1 2">
    <name type="scientific">Oesophagostomum dentatum</name>
    <name type="common">Nodular worm</name>
    <dbReference type="NCBI Taxonomy" id="61180"/>
    <lineage>
        <taxon>Eukaryota</taxon>
        <taxon>Metazoa</taxon>
        <taxon>Ecdysozoa</taxon>
        <taxon>Nematoda</taxon>
        <taxon>Chromadorea</taxon>
        <taxon>Rhabditida</taxon>
        <taxon>Rhabditina</taxon>
        <taxon>Rhabditomorpha</taxon>
        <taxon>Strongyloidea</taxon>
        <taxon>Strongylidae</taxon>
        <taxon>Oesophagostomum</taxon>
    </lineage>
</organism>
<keyword evidence="2" id="KW-1185">Reference proteome</keyword>
<evidence type="ECO:0000313" key="1">
    <source>
        <dbReference type="EMBL" id="KHJ90710.1"/>
    </source>
</evidence>
<gene>
    <name evidence="1" type="ORF">OESDEN_09439</name>
</gene>